<dbReference type="Proteomes" id="UP001159428">
    <property type="component" value="Unassembled WGS sequence"/>
</dbReference>
<organism evidence="1 2">
    <name type="scientific">Pocillopora meandrina</name>
    <dbReference type="NCBI Taxonomy" id="46732"/>
    <lineage>
        <taxon>Eukaryota</taxon>
        <taxon>Metazoa</taxon>
        <taxon>Cnidaria</taxon>
        <taxon>Anthozoa</taxon>
        <taxon>Hexacorallia</taxon>
        <taxon>Scleractinia</taxon>
        <taxon>Astrocoeniina</taxon>
        <taxon>Pocilloporidae</taxon>
        <taxon>Pocillopora</taxon>
    </lineage>
</organism>
<reference evidence="1 2" key="1">
    <citation type="submission" date="2022-05" db="EMBL/GenBank/DDBJ databases">
        <authorList>
            <consortium name="Genoscope - CEA"/>
            <person name="William W."/>
        </authorList>
    </citation>
    <scope>NUCLEOTIDE SEQUENCE [LARGE SCALE GENOMIC DNA]</scope>
</reference>
<accession>A0AAU9XWJ4</accession>
<dbReference type="EMBL" id="CALNXJ010000073">
    <property type="protein sequence ID" value="CAH3159938.1"/>
    <property type="molecule type" value="Genomic_DNA"/>
</dbReference>
<evidence type="ECO:0000313" key="1">
    <source>
        <dbReference type="EMBL" id="CAH3159938.1"/>
    </source>
</evidence>
<name>A0AAU9XWJ4_9CNID</name>
<gene>
    <name evidence="1" type="ORF">PMEA_00032198</name>
</gene>
<keyword evidence="2" id="KW-1185">Reference proteome</keyword>
<proteinExistence type="predicted"/>
<sequence length="536" mass="60846">MFFSPAEGVEIHNRDSTWTPEQWHEMAEVSSNDDSSDEKEVDVHVLKAYNEAMTRIASLTEQKVKHVSVRLSKEWEEATANEKALCLDHVEEACRAVCNVIAPRDSEELLQAFKTPAVNEVCSDDLITLITAYKQAPSKNLKTQILSIYAPRYSARFLKKIHEPFEKLSDRQIKKARAHAKNVGAGFNLNKMPHHRVRIDLVKLDHFLSFVDQPYFYQDVAYGTRTLKLDSGDHLVMSNVIRIVGRSTMIEQYLKHCCEEDFDPLGKSTLYRILQVREASQRWSLQGLDNTAVSGAEGFEAMHKIVKELEEGGATEKWCEEVRRTLKDAKRYMKTDCAQHWYTVCAILENLLGNIKQIKPTVNEVFLRSDGAGCYHNNNLIAAASNVSTRVGIKVMRYDFSEPQSGKDVCDRIISPMKGAIRRYCNEGHNILTAADMHEALKVRQVKGSSAAVCEIDSNRKEVKIKRINNFSFFHNFAYEKDGLRLSKAYGVGKGKLIPWSELILEKHGPVFTSSEELQDHVHLGKHSEIKASESL</sequence>
<comment type="caution">
    <text evidence="1">The sequence shown here is derived from an EMBL/GenBank/DDBJ whole genome shotgun (WGS) entry which is preliminary data.</text>
</comment>
<dbReference type="PANTHER" id="PTHR33845">
    <property type="entry name" value="C2H2-TYPE DOMAIN-CONTAINING PROTEIN"/>
    <property type="match status" value="1"/>
</dbReference>
<evidence type="ECO:0000313" key="2">
    <source>
        <dbReference type="Proteomes" id="UP001159428"/>
    </source>
</evidence>
<dbReference type="PANTHER" id="PTHR33845:SF1">
    <property type="entry name" value="C2H2-TYPE DOMAIN-CONTAINING PROTEIN"/>
    <property type="match status" value="1"/>
</dbReference>
<protein>
    <recommendedName>
        <fullName evidence="3">RNA-dependent RNA polymerase</fullName>
    </recommendedName>
</protein>
<evidence type="ECO:0008006" key="3">
    <source>
        <dbReference type="Google" id="ProtNLM"/>
    </source>
</evidence>
<dbReference type="AlphaFoldDB" id="A0AAU9XWJ4"/>